<evidence type="ECO:0000313" key="3">
    <source>
        <dbReference type="Proteomes" id="UP000238701"/>
    </source>
</evidence>
<gene>
    <name evidence="2" type="ORF">SBA1_50007</name>
</gene>
<reference evidence="3" key="1">
    <citation type="submission" date="2018-02" db="EMBL/GenBank/DDBJ databases">
        <authorList>
            <person name="Hausmann B."/>
        </authorList>
    </citation>
    <scope>NUCLEOTIDE SEQUENCE [LARGE SCALE GENOMIC DNA]</scope>
    <source>
        <strain evidence="3">Peat soil MAG SbA1</strain>
    </source>
</reference>
<feature type="region of interest" description="Disordered" evidence="1">
    <location>
        <begin position="188"/>
        <end position="218"/>
    </location>
</feature>
<dbReference type="AlphaFoldDB" id="A0A2U3KV57"/>
<accession>A0A2U3KV57</accession>
<organism evidence="2 3">
    <name type="scientific">Candidatus Sulfotelmatobacter kueseliae</name>
    <dbReference type="NCBI Taxonomy" id="2042962"/>
    <lineage>
        <taxon>Bacteria</taxon>
        <taxon>Pseudomonadati</taxon>
        <taxon>Acidobacteriota</taxon>
        <taxon>Terriglobia</taxon>
        <taxon>Terriglobales</taxon>
        <taxon>Candidatus Korobacteraceae</taxon>
        <taxon>Candidatus Sulfotelmatobacter</taxon>
    </lineage>
</organism>
<name>A0A2U3KV57_9BACT</name>
<protein>
    <submittedName>
        <fullName evidence="2">Uncharacterized protein</fullName>
    </submittedName>
</protein>
<proteinExistence type="predicted"/>
<dbReference type="EMBL" id="OMOD01000144">
    <property type="protein sequence ID" value="SPF43555.1"/>
    <property type="molecule type" value="Genomic_DNA"/>
</dbReference>
<sequence length="343" mass="35588">MTRINPLRKIAETRSSPFWGNGVMTWGNLSALVFAAVLIVCSLTVGCSSEKPKPVSSNNQIPVTHAQSPIVPAPAMQAENKPAPRKVVHRKPATANYTDKAYGVAFEYPRRYAIETGDAAAQFVATNPLPMNFVEPGGIALAAVELPETGYLNTDFSSAFFNVSVNKALTADQCNEFAVPQPKVSAPAAAPAEATTTPAAAATTPEAQPAVAQAASATTVASEQTNSVKASNDAAPASSAEPASGAKFLLGDMELRAAEAVSGEGTRQSDSKYVHVFQNGACYEFAVNVTTVATGDGLIKHVDRDKVFNRLEQILSTVKISPVTAEASADAPATPAAAASPAQ</sequence>
<dbReference type="Proteomes" id="UP000238701">
    <property type="component" value="Unassembled WGS sequence"/>
</dbReference>
<evidence type="ECO:0000256" key="1">
    <source>
        <dbReference type="SAM" id="MobiDB-lite"/>
    </source>
</evidence>
<evidence type="ECO:0000313" key="2">
    <source>
        <dbReference type="EMBL" id="SPF43555.1"/>
    </source>
</evidence>